<protein>
    <submittedName>
        <fullName evidence="1">Uncharacterized protein</fullName>
    </submittedName>
</protein>
<dbReference type="AlphaFoldDB" id="A0A934NC41"/>
<gene>
    <name evidence="1" type="ORF">JF922_26250</name>
</gene>
<name>A0A934NC41_9BACT</name>
<dbReference type="RefSeq" id="WP_338205840.1">
    <property type="nucleotide sequence ID" value="NZ_JAEKNR010000251.1"/>
</dbReference>
<proteinExistence type="predicted"/>
<sequence>MPEDEHQPFRMADDERPDSRVLQIIPANPGSWAELQDPGGEPIRLPLACWALVEEDNGRGEWNVRYVVGMIGGAGDALRLETANSRPNFRGYRFDP</sequence>
<evidence type="ECO:0000313" key="1">
    <source>
        <dbReference type="EMBL" id="MBJ7601564.1"/>
    </source>
</evidence>
<reference evidence="1" key="1">
    <citation type="submission" date="2020-10" db="EMBL/GenBank/DDBJ databases">
        <title>Ca. Dormibacterota MAGs.</title>
        <authorList>
            <person name="Montgomery K."/>
        </authorList>
    </citation>
    <scope>NUCLEOTIDE SEQUENCE [LARGE SCALE GENOMIC DNA]</scope>
    <source>
        <strain evidence="1">SC8812_S17_10</strain>
    </source>
</reference>
<dbReference type="Proteomes" id="UP000612893">
    <property type="component" value="Unassembled WGS sequence"/>
</dbReference>
<evidence type="ECO:0000313" key="2">
    <source>
        <dbReference type="Proteomes" id="UP000612893"/>
    </source>
</evidence>
<dbReference type="EMBL" id="JAEKNR010000251">
    <property type="protein sequence ID" value="MBJ7601564.1"/>
    <property type="molecule type" value="Genomic_DNA"/>
</dbReference>
<keyword evidence="2" id="KW-1185">Reference proteome</keyword>
<accession>A0A934NC41</accession>
<comment type="caution">
    <text evidence="1">The sequence shown here is derived from an EMBL/GenBank/DDBJ whole genome shotgun (WGS) entry which is preliminary data.</text>
</comment>
<organism evidence="1 2">
    <name type="scientific">Candidatus Nephthysia bennettiae</name>
    <dbReference type="NCBI Taxonomy" id="3127016"/>
    <lineage>
        <taxon>Bacteria</taxon>
        <taxon>Bacillati</taxon>
        <taxon>Candidatus Dormiibacterota</taxon>
        <taxon>Candidatus Dormibacteria</taxon>
        <taxon>Candidatus Dormibacterales</taxon>
        <taxon>Candidatus Dormibacteraceae</taxon>
        <taxon>Candidatus Nephthysia</taxon>
    </lineage>
</organism>